<feature type="transmembrane region" description="Helical" evidence="1">
    <location>
        <begin position="182"/>
        <end position="205"/>
    </location>
</feature>
<evidence type="ECO:0000256" key="1">
    <source>
        <dbReference type="SAM" id="Phobius"/>
    </source>
</evidence>
<feature type="transmembrane region" description="Helical" evidence="1">
    <location>
        <begin position="54"/>
        <end position="71"/>
    </location>
</feature>
<sequence>MSDVELAQAFEASVAPPPRARKAKAPKVNLYPLQLPLFLVGLAFGFAALVLQDWVVAVCITTLFTLVGLIWRADMLPILPACISFQWLSATAGYVYQLNTGRFPGGGYPTSLPMTLMLAMLGLTAMVVGLRIVLTVFKTTVFEKTLATSAAYDLRKVFMLTIVLFAVYYVEDILPKDIWFGGAQIIENILSLRFVPYFILLVAAFERGKGYGYVWGATAWVLLPGLLTGFSDFKELLLVVIVAALAQWRPWVRSRRQARENRRILVFGAIGILVIGMFGIVWSGGVKREWRDEIWQETVTASPLERMELFFDVVGRVLPKLDLATAGESMAGRMSSGTLYFSYVVDRVPRVVPHENGKLFSLAIANATQPRFLFPNKGNLGGDSWLVRKYAGVNAAGDEEGASIGLGYMAEFFIDFGVLGVLVLGIFWGACGGGAIILLAKASPSREIFLALMIGLFTGYFMGFDGNFIKIFSGMLQRTLVAGAVIAIAGPHLQKMMLIRRPTHRPSPTDGGLHYAWPGAAQSMSPPMIAPGPMGRDEA</sequence>
<organism evidence="2 3">
    <name type="scientific">Caulobacter ginsengisoli</name>
    <dbReference type="NCBI Taxonomy" id="400775"/>
    <lineage>
        <taxon>Bacteria</taxon>
        <taxon>Pseudomonadati</taxon>
        <taxon>Pseudomonadota</taxon>
        <taxon>Alphaproteobacteria</taxon>
        <taxon>Caulobacterales</taxon>
        <taxon>Caulobacteraceae</taxon>
        <taxon>Caulobacter</taxon>
    </lineage>
</organism>
<evidence type="ECO:0000313" key="2">
    <source>
        <dbReference type="EMBL" id="MDQ0463121.1"/>
    </source>
</evidence>
<feature type="transmembrane region" description="Helical" evidence="1">
    <location>
        <begin position="264"/>
        <end position="282"/>
    </location>
</feature>
<feature type="transmembrane region" description="Helical" evidence="1">
    <location>
        <begin position="28"/>
        <end position="48"/>
    </location>
</feature>
<keyword evidence="3" id="KW-1185">Reference proteome</keyword>
<feature type="transmembrane region" description="Helical" evidence="1">
    <location>
        <begin position="154"/>
        <end position="170"/>
    </location>
</feature>
<feature type="transmembrane region" description="Helical" evidence="1">
    <location>
        <begin position="475"/>
        <end position="493"/>
    </location>
</feature>
<proteinExistence type="predicted"/>
<feature type="transmembrane region" description="Helical" evidence="1">
    <location>
        <begin position="447"/>
        <end position="463"/>
    </location>
</feature>
<keyword evidence="1" id="KW-0812">Transmembrane</keyword>
<protein>
    <recommendedName>
        <fullName evidence="4">O-antigen polymerase</fullName>
    </recommendedName>
</protein>
<feature type="transmembrane region" description="Helical" evidence="1">
    <location>
        <begin position="78"/>
        <end position="96"/>
    </location>
</feature>
<dbReference type="RefSeq" id="WP_307346465.1">
    <property type="nucleotide sequence ID" value="NZ_JAUSVS010000001.1"/>
</dbReference>
<reference evidence="2 3" key="1">
    <citation type="submission" date="2023-07" db="EMBL/GenBank/DDBJ databases">
        <title>Genomic Encyclopedia of Type Strains, Phase IV (KMG-IV): sequencing the most valuable type-strain genomes for metagenomic binning, comparative biology and taxonomic classification.</title>
        <authorList>
            <person name="Goeker M."/>
        </authorList>
    </citation>
    <scope>NUCLEOTIDE SEQUENCE [LARGE SCALE GENOMIC DNA]</scope>
    <source>
        <strain evidence="2 3">DSM 18695</strain>
    </source>
</reference>
<evidence type="ECO:0008006" key="4">
    <source>
        <dbReference type="Google" id="ProtNLM"/>
    </source>
</evidence>
<accession>A0ABU0IM77</accession>
<evidence type="ECO:0000313" key="3">
    <source>
        <dbReference type="Proteomes" id="UP001228905"/>
    </source>
</evidence>
<feature type="transmembrane region" description="Helical" evidence="1">
    <location>
        <begin position="212"/>
        <end position="230"/>
    </location>
</feature>
<comment type="caution">
    <text evidence="2">The sequence shown here is derived from an EMBL/GenBank/DDBJ whole genome shotgun (WGS) entry which is preliminary data.</text>
</comment>
<name>A0ABU0IM77_9CAUL</name>
<feature type="transmembrane region" description="Helical" evidence="1">
    <location>
        <begin position="236"/>
        <end position="252"/>
    </location>
</feature>
<keyword evidence="1" id="KW-1133">Transmembrane helix</keyword>
<gene>
    <name evidence="2" type="ORF">QO010_000869</name>
</gene>
<keyword evidence="1" id="KW-0472">Membrane</keyword>
<dbReference type="Proteomes" id="UP001228905">
    <property type="component" value="Unassembled WGS sequence"/>
</dbReference>
<dbReference type="EMBL" id="JAUSVS010000001">
    <property type="protein sequence ID" value="MDQ0463121.1"/>
    <property type="molecule type" value="Genomic_DNA"/>
</dbReference>
<feature type="transmembrane region" description="Helical" evidence="1">
    <location>
        <begin position="416"/>
        <end position="440"/>
    </location>
</feature>
<feature type="transmembrane region" description="Helical" evidence="1">
    <location>
        <begin position="116"/>
        <end position="134"/>
    </location>
</feature>